<feature type="domain" description="Calx-beta" evidence="20">
    <location>
        <begin position="319"/>
        <end position="421"/>
    </location>
</feature>
<feature type="transmembrane region" description="Helical" evidence="19">
    <location>
        <begin position="158"/>
        <end position="176"/>
    </location>
</feature>
<dbReference type="InterPro" id="IPR004836">
    <property type="entry name" value="Na_Ca_Ex"/>
</dbReference>
<evidence type="ECO:0000256" key="2">
    <source>
        <dbReference type="ARBA" id="ARBA00007489"/>
    </source>
</evidence>
<dbReference type="Gene3D" id="2.60.40.2030">
    <property type="match status" value="1"/>
</dbReference>
<evidence type="ECO:0000256" key="7">
    <source>
        <dbReference type="ARBA" id="ARBA00022729"/>
    </source>
</evidence>
<evidence type="ECO:0000256" key="4">
    <source>
        <dbReference type="ARBA" id="ARBA00022475"/>
    </source>
</evidence>
<dbReference type="SMART" id="SM00237">
    <property type="entry name" value="Calx_beta"/>
    <property type="match status" value="1"/>
</dbReference>
<dbReference type="GO" id="GO:0005432">
    <property type="term" value="F:calcium:sodium antiporter activity"/>
    <property type="evidence" value="ECO:0007669"/>
    <property type="project" value="InterPro"/>
</dbReference>
<dbReference type="GO" id="GO:0046872">
    <property type="term" value="F:metal ion binding"/>
    <property type="evidence" value="ECO:0007669"/>
    <property type="project" value="UniProtKB-KW"/>
</dbReference>
<keyword evidence="7" id="KW-0732">Signal</keyword>
<dbReference type="PANTHER" id="PTHR11878">
    <property type="entry name" value="SODIUM/CALCIUM EXCHANGER"/>
    <property type="match status" value="1"/>
</dbReference>
<proteinExistence type="inferred from homology"/>
<dbReference type="Gene3D" id="1.20.1420.30">
    <property type="entry name" value="NCX, central ion-binding region"/>
    <property type="match status" value="2"/>
</dbReference>
<accession>F2TZB3</accession>
<keyword evidence="11 19" id="KW-1133">Transmembrane helix</keyword>
<keyword evidence="3" id="KW-0813">Transport</keyword>
<keyword evidence="6" id="KW-0479">Metal-binding</keyword>
<feature type="transmembrane region" description="Helical" evidence="19">
    <location>
        <begin position="685"/>
        <end position="707"/>
    </location>
</feature>
<feature type="transmembrane region" description="Helical" evidence="19">
    <location>
        <begin position="556"/>
        <end position="573"/>
    </location>
</feature>
<evidence type="ECO:0000256" key="9">
    <source>
        <dbReference type="ARBA" id="ARBA00022837"/>
    </source>
</evidence>
<dbReference type="OrthoDB" id="418484at2759"/>
<feature type="transmembrane region" description="Helical" evidence="19">
    <location>
        <begin position="125"/>
        <end position="146"/>
    </location>
</feature>
<keyword evidence="15" id="KW-0325">Glycoprotein</keyword>
<keyword evidence="4" id="KW-1003">Cell membrane</keyword>
<evidence type="ECO:0000256" key="19">
    <source>
        <dbReference type="SAM" id="Phobius"/>
    </source>
</evidence>
<dbReference type="GO" id="GO:0005886">
    <property type="term" value="C:plasma membrane"/>
    <property type="evidence" value="ECO:0007669"/>
    <property type="project" value="UniProtKB-SubCell"/>
</dbReference>
<evidence type="ECO:0000256" key="8">
    <source>
        <dbReference type="ARBA" id="ARBA00022737"/>
    </source>
</evidence>
<dbReference type="InParanoid" id="F2TZB3"/>
<evidence type="ECO:0000256" key="12">
    <source>
        <dbReference type="ARBA" id="ARBA00023053"/>
    </source>
</evidence>
<gene>
    <name evidence="21" type="ORF">PTSG_01911</name>
</gene>
<dbReference type="PRINTS" id="PR01259">
    <property type="entry name" value="NACAEXCHNGR"/>
</dbReference>
<dbReference type="InterPro" id="IPR004837">
    <property type="entry name" value="NaCa_Exmemb"/>
</dbReference>
<dbReference type="Pfam" id="PF03160">
    <property type="entry name" value="Calx-beta"/>
    <property type="match status" value="1"/>
</dbReference>
<evidence type="ECO:0000256" key="14">
    <source>
        <dbReference type="ARBA" id="ARBA00023136"/>
    </source>
</evidence>
<dbReference type="GO" id="GO:0007154">
    <property type="term" value="P:cell communication"/>
    <property type="evidence" value="ECO:0007669"/>
    <property type="project" value="InterPro"/>
</dbReference>
<dbReference type="GeneID" id="16078488"/>
<feature type="compositionally biased region" description="Acidic residues" evidence="18">
    <location>
        <begin position="486"/>
        <end position="506"/>
    </location>
</feature>
<dbReference type="KEGG" id="sre:PTSG_01911"/>
<name>F2TZB3_SALR5</name>
<keyword evidence="12" id="KW-0915">Sodium</keyword>
<dbReference type="Proteomes" id="UP000007799">
    <property type="component" value="Unassembled WGS sequence"/>
</dbReference>
<dbReference type="SUPFAM" id="SSF141072">
    <property type="entry name" value="CalX-like"/>
    <property type="match status" value="1"/>
</dbReference>
<evidence type="ECO:0000256" key="1">
    <source>
        <dbReference type="ARBA" id="ARBA00004651"/>
    </source>
</evidence>
<keyword evidence="16" id="KW-0739">Sodium transport</keyword>
<keyword evidence="13" id="KW-0406">Ion transport</keyword>
<evidence type="ECO:0000256" key="5">
    <source>
        <dbReference type="ARBA" id="ARBA00022692"/>
    </source>
</evidence>
<evidence type="ECO:0000256" key="17">
    <source>
        <dbReference type="ARBA" id="ARBA00033667"/>
    </source>
</evidence>
<evidence type="ECO:0000256" key="3">
    <source>
        <dbReference type="ARBA" id="ARBA00022448"/>
    </source>
</evidence>
<reference evidence="21" key="1">
    <citation type="submission" date="2009-08" db="EMBL/GenBank/DDBJ databases">
        <title>Annotation of Salpingoeca rosetta.</title>
        <authorList>
            <consortium name="The Broad Institute Genome Sequencing Platform"/>
            <person name="Russ C."/>
            <person name="Cuomo C."/>
            <person name="Burger G."/>
            <person name="Gray M.W."/>
            <person name="Holland P.W.H."/>
            <person name="King N."/>
            <person name="Lang F.B.F."/>
            <person name="Roger A.J."/>
            <person name="Ruiz-Trillo I."/>
            <person name="Young S.K."/>
            <person name="Zeng Q."/>
            <person name="Gargeya S."/>
            <person name="Alvarado L."/>
            <person name="Berlin A."/>
            <person name="Chapman S.B."/>
            <person name="Chen Z."/>
            <person name="Freedman E."/>
            <person name="Gellesch M."/>
            <person name="Goldberg J."/>
            <person name="Griggs A."/>
            <person name="Gujja S."/>
            <person name="Heilman E."/>
            <person name="Heiman D."/>
            <person name="Howarth C."/>
            <person name="Mehta T."/>
            <person name="Neiman D."/>
            <person name="Pearson M."/>
            <person name="Roberts A."/>
            <person name="Saif S."/>
            <person name="Shea T."/>
            <person name="Shenoy N."/>
            <person name="Sisk P."/>
            <person name="Stolte C."/>
            <person name="Sykes S."/>
            <person name="White J."/>
            <person name="Yandava C."/>
            <person name="Haas B."/>
            <person name="Nusbaum C."/>
            <person name="Birren B."/>
        </authorList>
    </citation>
    <scope>NUCLEOTIDE SEQUENCE [LARGE SCALE GENOMIC DNA]</scope>
    <source>
        <strain evidence="21">ATCC 50818</strain>
    </source>
</reference>
<evidence type="ECO:0000313" key="21">
    <source>
        <dbReference type="EMBL" id="EGD78937.1"/>
    </source>
</evidence>
<comment type="catalytic activity">
    <reaction evidence="17">
        <text>Ca(2+)(in) + 3 Na(+)(out) = Ca(2+)(out) + 3 Na(+)(in)</text>
        <dbReference type="Rhea" id="RHEA:69955"/>
        <dbReference type="ChEBI" id="CHEBI:29101"/>
        <dbReference type="ChEBI" id="CHEBI:29108"/>
    </reaction>
</comment>
<feature type="transmembrane region" description="Helical" evidence="19">
    <location>
        <begin position="728"/>
        <end position="750"/>
    </location>
</feature>
<keyword evidence="22" id="KW-1185">Reference proteome</keyword>
<evidence type="ECO:0000256" key="6">
    <source>
        <dbReference type="ARBA" id="ARBA00022723"/>
    </source>
</evidence>
<dbReference type="PANTHER" id="PTHR11878:SF65">
    <property type="entry name" value="NA_CA-EXCHANGE PROTEIN, ISOFORM G"/>
    <property type="match status" value="1"/>
</dbReference>
<comment type="subcellular location">
    <subcellularLocation>
        <location evidence="1">Cell membrane</location>
        <topology evidence="1">Multi-pass membrane protein</topology>
    </subcellularLocation>
</comment>
<evidence type="ECO:0000256" key="13">
    <source>
        <dbReference type="ARBA" id="ARBA00023065"/>
    </source>
</evidence>
<dbReference type="Pfam" id="PF01699">
    <property type="entry name" value="Na_Ca_ex"/>
    <property type="match status" value="2"/>
</dbReference>
<dbReference type="eggNOG" id="KOG1306">
    <property type="taxonomic scope" value="Eukaryota"/>
</dbReference>
<sequence length="753" mass="83081">MAATTTSAATTLSEILNNNNSTEDACDGLIIPYFGETNFGYFLIYAIVLAWLFVGIAISADYFMQAVEYITSSKKHIVRGDQVVTIHIWNATVANLTLMALGSSAPEILLSIVEVIGGGFQSGELGPGTIVGSAAFNMLIIVAVCVNINKTRRIKELYVFYCTTFFSVIAYVWLYLMVSVISPDEIEVWEGVVTVLFFPLLVGMAWMFDQKLRPQDRVASELRNLMLQLSTTPDKRQDLARAETHMEQEWVNMPVNRGERLKYRYRLAHALEQVNRTDPNLPAEEKYLRANAIVHRKLRNVDKLDEGQQQAALGLPGLALAGGEEAGAGQVGFLDSHIAVHKSSGKATLRVGRRVPSGESYDIMVKYKTVPGTAFPDIHYVHKEGVVMLPGSEKESVKYIDIELFQDTPNNRDKEFSVQLESATGERMNWLQRSITINVHQRPEADSLYDAIYLRWCSIYEQLTEDEEADTPYLEQIRCSLRVDGGGDDDDDDDDDEEEEDEDEQAGGDTGAGMKLATYTNDSDSDDDDTRYILHEDGYLIDETQTTDAKHSWGELALFSVMVLWNFPLAVLTPPAIHFGGWACFGMSLMYIGFFTALVADIATGLGCTVGLEDTVTAISFVALGTSVPDIFASKIAAEKQPYADDAVGNVTGSNAVNVFLGVGLAWLLGASYQSAQNHKFMVPAGALGFSVVVFCVFAVLWFAVILARRKFLGAELGGPRKWKRATVALFVGMWILYVLLSALVAYGHLPSF</sequence>
<keyword evidence="5 19" id="KW-0812">Transmembrane</keyword>
<dbReference type="AlphaFoldDB" id="F2TZB3"/>
<evidence type="ECO:0000256" key="15">
    <source>
        <dbReference type="ARBA" id="ARBA00023180"/>
    </source>
</evidence>
<feature type="transmembrane region" description="Helical" evidence="19">
    <location>
        <begin position="579"/>
        <end position="600"/>
    </location>
</feature>
<comment type="similarity">
    <text evidence="2">Belongs to the Ca(2+):cation antiporter (CaCA) (TC 2.A.19) family. SLC8 subfamily.</text>
</comment>
<dbReference type="InterPro" id="IPR038081">
    <property type="entry name" value="CalX-like_sf"/>
</dbReference>
<keyword evidence="8" id="KW-0677">Repeat</keyword>
<dbReference type="InterPro" id="IPR051171">
    <property type="entry name" value="CaCA"/>
</dbReference>
<evidence type="ECO:0000313" key="22">
    <source>
        <dbReference type="Proteomes" id="UP000007799"/>
    </source>
</evidence>
<dbReference type="EMBL" id="GL832957">
    <property type="protein sequence ID" value="EGD78937.1"/>
    <property type="molecule type" value="Genomic_DNA"/>
</dbReference>
<feature type="transmembrane region" description="Helical" evidence="19">
    <location>
        <begin position="42"/>
        <end position="63"/>
    </location>
</feature>
<evidence type="ECO:0000259" key="20">
    <source>
        <dbReference type="SMART" id="SM00237"/>
    </source>
</evidence>
<dbReference type="GO" id="GO:0005516">
    <property type="term" value="F:calmodulin binding"/>
    <property type="evidence" value="ECO:0007669"/>
    <property type="project" value="UniProtKB-KW"/>
</dbReference>
<evidence type="ECO:0000256" key="10">
    <source>
        <dbReference type="ARBA" id="ARBA00022860"/>
    </source>
</evidence>
<feature type="transmembrane region" description="Helical" evidence="19">
    <location>
        <begin position="656"/>
        <end position="673"/>
    </location>
</feature>
<dbReference type="RefSeq" id="XP_004997893.1">
    <property type="nucleotide sequence ID" value="XM_004997836.1"/>
</dbReference>
<dbReference type="InterPro" id="IPR044880">
    <property type="entry name" value="NCX_ion-bd_dom_sf"/>
</dbReference>
<keyword evidence="10" id="KW-0112">Calmodulin-binding</keyword>
<evidence type="ECO:0000256" key="11">
    <source>
        <dbReference type="ARBA" id="ARBA00022989"/>
    </source>
</evidence>
<feature type="transmembrane region" description="Helical" evidence="19">
    <location>
        <begin position="84"/>
        <end position="105"/>
    </location>
</feature>
<feature type="region of interest" description="Disordered" evidence="18">
    <location>
        <begin position="480"/>
        <end position="528"/>
    </location>
</feature>
<evidence type="ECO:0000256" key="18">
    <source>
        <dbReference type="SAM" id="MobiDB-lite"/>
    </source>
</evidence>
<feature type="transmembrane region" description="Helical" evidence="19">
    <location>
        <begin position="188"/>
        <end position="208"/>
    </location>
</feature>
<dbReference type="OMA" id="CMVGLKD"/>
<evidence type="ECO:0000256" key="16">
    <source>
        <dbReference type="ARBA" id="ARBA00023201"/>
    </source>
</evidence>
<organism evidence="22">
    <name type="scientific">Salpingoeca rosetta (strain ATCC 50818 / BSB-021)</name>
    <dbReference type="NCBI Taxonomy" id="946362"/>
    <lineage>
        <taxon>Eukaryota</taxon>
        <taxon>Choanoflagellata</taxon>
        <taxon>Craspedida</taxon>
        <taxon>Salpingoecidae</taxon>
        <taxon>Salpingoeca</taxon>
    </lineage>
</organism>
<dbReference type="InterPro" id="IPR003644">
    <property type="entry name" value="Calx_beta"/>
</dbReference>
<protein>
    <submittedName>
        <fullName evidence="21">Sodium/calcium exchanger 1</fullName>
    </submittedName>
</protein>
<keyword evidence="14 19" id="KW-0472">Membrane</keyword>
<keyword evidence="9" id="KW-0106">Calcium</keyword>